<dbReference type="InterPro" id="IPR058251">
    <property type="entry name" value="zf_Tbcl_3"/>
</dbReference>
<evidence type="ECO:0008006" key="6">
    <source>
        <dbReference type="Google" id="ProtNLM"/>
    </source>
</evidence>
<dbReference type="EMBL" id="ML975999">
    <property type="protein sequence ID" value="KAF1947211.1"/>
    <property type="molecule type" value="Genomic_DNA"/>
</dbReference>
<feature type="domain" description="Probable treble clef zinc finger" evidence="2">
    <location>
        <begin position="41"/>
        <end position="85"/>
    </location>
</feature>
<feature type="compositionally biased region" description="Polar residues" evidence="1">
    <location>
        <begin position="641"/>
        <end position="657"/>
    </location>
</feature>
<evidence type="ECO:0000256" key="1">
    <source>
        <dbReference type="SAM" id="MobiDB-lite"/>
    </source>
</evidence>
<reference evidence="4" key="1">
    <citation type="journal article" date="2020" name="Stud. Mycol.">
        <title>101 Dothideomycetes genomes: a test case for predicting lifestyles and emergence of pathogens.</title>
        <authorList>
            <person name="Haridas S."/>
            <person name="Albert R."/>
            <person name="Binder M."/>
            <person name="Bloem J."/>
            <person name="Labutti K."/>
            <person name="Salamov A."/>
            <person name="Andreopoulos B."/>
            <person name="Baker S."/>
            <person name="Barry K."/>
            <person name="Bills G."/>
            <person name="Bluhm B."/>
            <person name="Cannon C."/>
            <person name="Castanera R."/>
            <person name="Culley D."/>
            <person name="Daum C."/>
            <person name="Ezra D."/>
            <person name="Gonzalez J."/>
            <person name="Henrissat B."/>
            <person name="Kuo A."/>
            <person name="Liang C."/>
            <person name="Lipzen A."/>
            <person name="Lutzoni F."/>
            <person name="Magnuson J."/>
            <person name="Mondo S."/>
            <person name="Nolan M."/>
            <person name="Ohm R."/>
            <person name="Pangilinan J."/>
            <person name="Park H.-J."/>
            <person name="Ramirez L."/>
            <person name="Alfaro M."/>
            <person name="Sun H."/>
            <person name="Tritt A."/>
            <person name="Yoshinaga Y."/>
            <person name="Zwiers L.-H."/>
            <person name="Turgeon B."/>
            <person name="Goodwin S."/>
            <person name="Spatafora J."/>
            <person name="Crous P."/>
            <person name="Grigoriev I."/>
        </authorList>
    </citation>
    <scope>NUCLEOTIDE SEQUENCE</scope>
    <source>
        <strain evidence="4">CBS 161.51</strain>
    </source>
</reference>
<feature type="region of interest" description="Disordered" evidence="1">
    <location>
        <begin position="707"/>
        <end position="740"/>
    </location>
</feature>
<dbReference type="OrthoDB" id="5600002at2759"/>
<dbReference type="Proteomes" id="UP000800038">
    <property type="component" value="Unassembled WGS sequence"/>
</dbReference>
<evidence type="ECO:0000259" key="3">
    <source>
        <dbReference type="Pfam" id="PF26648"/>
    </source>
</evidence>
<feature type="region of interest" description="Disordered" evidence="1">
    <location>
        <begin position="758"/>
        <end position="800"/>
    </location>
</feature>
<organism evidence="4 5">
    <name type="scientific">Clathrospora elynae</name>
    <dbReference type="NCBI Taxonomy" id="706981"/>
    <lineage>
        <taxon>Eukaryota</taxon>
        <taxon>Fungi</taxon>
        <taxon>Dikarya</taxon>
        <taxon>Ascomycota</taxon>
        <taxon>Pezizomycotina</taxon>
        <taxon>Dothideomycetes</taxon>
        <taxon>Pleosporomycetidae</taxon>
        <taxon>Pleosporales</taxon>
        <taxon>Diademaceae</taxon>
        <taxon>Clathrospora</taxon>
    </lineage>
</organism>
<dbReference type="InterPro" id="IPR058252">
    <property type="entry name" value="zf_Tbcl_4"/>
</dbReference>
<feature type="region of interest" description="Disordered" evidence="1">
    <location>
        <begin position="528"/>
        <end position="550"/>
    </location>
</feature>
<feature type="compositionally biased region" description="Pro residues" evidence="1">
    <location>
        <begin position="28"/>
        <end position="37"/>
    </location>
</feature>
<gene>
    <name evidence="4" type="ORF">EJ02DRAFT_508038</name>
</gene>
<accession>A0A6A5T3P6</accession>
<dbReference type="Pfam" id="PF26648">
    <property type="entry name" value="zf_Tbcl_4"/>
    <property type="match status" value="1"/>
</dbReference>
<evidence type="ECO:0000313" key="4">
    <source>
        <dbReference type="EMBL" id="KAF1947211.1"/>
    </source>
</evidence>
<feature type="compositionally biased region" description="Polar residues" evidence="1">
    <location>
        <begin position="536"/>
        <end position="550"/>
    </location>
</feature>
<sequence>MACPPTPASSIIKKEDSPEPEPLLVEPAPGPVNPPSQDPEGFLKRCSGQIKKTKLRCSAIIGKKSQQNTPPAFLPTCSAHRDQQSLAGRCQFPRLDGERCGRLFRWTPPYFELCDEHQGHPDTPCYLLQLPLELRHEIFRYLLPTTPLGSSTSPYHQNGSTDLNGKIMPCNFGYANHVSPKSVFPIPLLDLFLVSRQIYREAKDLLFSIATFIIDVRRDGTFMCGHRLLEPTRADGSSHFPLDKADAAKNRFLARFDWASVKNYTVDILLENWSDWSNGQSWLNVHPAGAHLRQRVDPTWDEEVEIYDIRDYVSVVIKGILAKSSNLCKLQVRLCLADFQWSEDQVLANTKLLVGPFKRLRNVRQANITGVFVGLPDSNTMIWAQRHIMQEPMTPYPVCSVPSMPTKNPVMIPGMPAFDAYATDWSCRISTSSSASLVAEPVIRTMFTKFRDCYMKLSTFIGEVAAISGKDAFLHRARVAREQEDVESMRNLNDELRFHWNLYQGREEHKRMAMKRCIDTMLNADTYPSHEWEPRSSVQHKSPTGQTAQSPILLDTEKMAKEGIPMTSNPGRSLNSNSMLQYQPTMQQREQQQQALHRQRIAQALAQATSHKIAAVQIQRDSQITKMESATPDTPRHQAQAAEQDQTTPATSATKYNNNPAAWYGYDRLHSNSPYETQALFSSVIKEAEYERFYEHASITQKKTPTILSASKPSSPMHTNSDPLSHVGEPGPSCAKKRRVDSGVEVDVDAKATATATHVDWDRNMHQGKRQATGVGVGEGQGEESKTSYVGKGKGKMETS</sequence>
<evidence type="ECO:0000313" key="5">
    <source>
        <dbReference type="Proteomes" id="UP000800038"/>
    </source>
</evidence>
<dbReference type="Pfam" id="PF26647">
    <property type="entry name" value="zf_Tbcl_3"/>
    <property type="match status" value="1"/>
</dbReference>
<feature type="domain" description="Probable treble clef zinc finger fungi" evidence="3">
    <location>
        <begin position="87"/>
        <end position="121"/>
    </location>
</feature>
<feature type="region of interest" description="Disordered" evidence="1">
    <location>
        <begin position="626"/>
        <end position="657"/>
    </location>
</feature>
<dbReference type="PANTHER" id="PTHR42085:SF1">
    <property type="entry name" value="F-BOX DOMAIN-CONTAINING PROTEIN"/>
    <property type="match status" value="1"/>
</dbReference>
<dbReference type="PANTHER" id="PTHR42085">
    <property type="entry name" value="F-BOX DOMAIN-CONTAINING PROTEIN"/>
    <property type="match status" value="1"/>
</dbReference>
<keyword evidence="5" id="KW-1185">Reference proteome</keyword>
<dbReference type="AlphaFoldDB" id="A0A6A5T3P6"/>
<evidence type="ECO:0000259" key="2">
    <source>
        <dbReference type="Pfam" id="PF26647"/>
    </source>
</evidence>
<dbReference type="InterPro" id="IPR038883">
    <property type="entry name" value="AN11006-like"/>
</dbReference>
<feature type="compositionally biased region" description="Polar residues" evidence="1">
    <location>
        <begin position="707"/>
        <end position="723"/>
    </location>
</feature>
<feature type="region of interest" description="Disordered" evidence="1">
    <location>
        <begin position="1"/>
        <end position="40"/>
    </location>
</feature>
<proteinExistence type="predicted"/>
<name>A0A6A5T3P6_9PLEO</name>
<protein>
    <recommendedName>
        <fullName evidence="6">F-box domain-containing protein</fullName>
    </recommendedName>
</protein>